<dbReference type="EC" id="2.6.1.57" evidence="8"/>
<keyword evidence="6" id="KW-0663">Pyridoxal phosphate</keyword>
<dbReference type="Gene3D" id="3.40.640.10">
    <property type="entry name" value="Type I PLP-dependent aspartate aminotransferase-like (Major domain)"/>
    <property type="match status" value="1"/>
</dbReference>
<sequence length="396" mass="43143">MFESIERVPGDAILGLIEAFKNDSNPDKVDLGVGVYRDEAGITPVMRAVKEAEKLLIETEKTKAYIGSHGDPEYGADVLETVFGADSEVLAANRASATQSPGGTGALRLAADFIKSNLPGKSIWLSNPTWPNHLGVFGAAGLNIEKYPYVDADNRLDFDGMLAALKQIPEGDVVLLHACCHNPTGFDLSKDQWQQVLAVVQERSLLPLVDFAYQGFGDGLDEDAYGVRLLANTLDEMIITQSCSKNFGIYRERTGCFIAVAKDADDMEDVRSQLAITARENYSNPPGHGSAIVATIFNSDELTAMWREELDEMRGRINGLRSDFVKGLAPHGLDQRFAHVAEQRGMFSFTGLTPDHVAQLRDKHSIYMVKSGRANVAGLNSANLDYVCNAIADVVK</sequence>
<dbReference type="SUPFAM" id="SSF53383">
    <property type="entry name" value="PLP-dependent transferases"/>
    <property type="match status" value="1"/>
</dbReference>
<evidence type="ECO:0000259" key="7">
    <source>
        <dbReference type="Pfam" id="PF00155"/>
    </source>
</evidence>
<dbReference type="PANTHER" id="PTHR11879">
    <property type="entry name" value="ASPARTATE AMINOTRANSFERASE"/>
    <property type="match status" value="1"/>
</dbReference>
<dbReference type="PANTHER" id="PTHR11879:SF22">
    <property type="entry name" value="ASPARTATE AMINOTRANSFERASE, MITOCHONDRIAL"/>
    <property type="match status" value="1"/>
</dbReference>
<dbReference type="Proteomes" id="UP001460888">
    <property type="component" value="Unassembled WGS sequence"/>
</dbReference>
<evidence type="ECO:0000256" key="2">
    <source>
        <dbReference type="ARBA" id="ARBA00007441"/>
    </source>
</evidence>
<feature type="domain" description="Aminotransferase class I/classII large" evidence="7">
    <location>
        <begin position="27"/>
        <end position="391"/>
    </location>
</feature>
<comment type="similarity">
    <text evidence="2">Belongs to the class-I pyridoxal-phosphate-dependent aminotransferase family.</text>
</comment>
<dbReference type="EMBL" id="APND01000001">
    <property type="protein sequence ID" value="MES1928715.1"/>
    <property type="molecule type" value="Genomic_DNA"/>
</dbReference>
<keyword evidence="4 8" id="KW-0032">Aminotransferase</keyword>
<keyword evidence="9" id="KW-1185">Reference proteome</keyword>
<evidence type="ECO:0000256" key="4">
    <source>
        <dbReference type="ARBA" id="ARBA00022576"/>
    </source>
</evidence>
<comment type="cofactor">
    <cofactor evidence="1">
        <name>pyridoxal 5'-phosphate</name>
        <dbReference type="ChEBI" id="CHEBI:597326"/>
    </cofactor>
</comment>
<dbReference type="InterPro" id="IPR004839">
    <property type="entry name" value="Aminotransferase_I/II_large"/>
</dbReference>
<dbReference type="Gene3D" id="3.90.1150.10">
    <property type="entry name" value="Aspartate Aminotransferase, domain 1"/>
    <property type="match status" value="1"/>
</dbReference>
<organism evidence="8 9">
    <name type="scientific">Salinisphaera dokdonensis CL-ES53</name>
    <dbReference type="NCBI Taxonomy" id="1304272"/>
    <lineage>
        <taxon>Bacteria</taxon>
        <taxon>Pseudomonadati</taxon>
        <taxon>Pseudomonadota</taxon>
        <taxon>Gammaproteobacteria</taxon>
        <taxon>Salinisphaerales</taxon>
        <taxon>Salinisphaeraceae</taxon>
        <taxon>Salinisphaera</taxon>
    </lineage>
</organism>
<keyword evidence="5 8" id="KW-0808">Transferase</keyword>
<dbReference type="InterPro" id="IPR000796">
    <property type="entry name" value="Asp_trans"/>
</dbReference>
<dbReference type="InterPro" id="IPR015424">
    <property type="entry name" value="PyrdxlP-dep_Trfase"/>
</dbReference>
<reference evidence="8 9" key="1">
    <citation type="submission" date="2013-03" db="EMBL/GenBank/DDBJ databases">
        <title>Salinisphaera dokdonensis CL-ES53 Genome Sequencing.</title>
        <authorList>
            <person name="Li C."/>
            <person name="Lai Q."/>
            <person name="Shao Z."/>
        </authorList>
    </citation>
    <scope>NUCLEOTIDE SEQUENCE [LARGE SCALE GENOMIC DNA]</scope>
    <source>
        <strain evidence="8 9">CL-ES53</strain>
    </source>
</reference>
<comment type="subunit">
    <text evidence="3">Homodimer.</text>
</comment>
<dbReference type="InterPro" id="IPR015422">
    <property type="entry name" value="PyrdxlP-dep_Trfase_small"/>
</dbReference>
<dbReference type="Pfam" id="PF00155">
    <property type="entry name" value="Aminotran_1_2"/>
    <property type="match status" value="1"/>
</dbReference>
<protein>
    <submittedName>
        <fullName evidence="8">Aromatic amino acid aminotransferase</fullName>
        <ecNumber evidence="8">2.6.1.57</ecNumber>
    </submittedName>
</protein>
<evidence type="ECO:0000256" key="5">
    <source>
        <dbReference type="ARBA" id="ARBA00022679"/>
    </source>
</evidence>
<dbReference type="CDD" id="cd00609">
    <property type="entry name" value="AAT_like"/>
    <property type="match status" value="1"/>
</dbReference>
<comment type="caution">
    <text evidence="8">The sequence shown here is derived from an EMBL/GenBank/DDBJ whole genome shotgun (WGS) entry which is preliminary data.</text>
</comment>
<evidence type="ECO:0000256" key="6">
    <source>
        <dbReference type="ARBA" id="ARBA00022898"/>
    </source>
</evidence>
<dbReference type="GO" id="GO:0008483">
    <property type="term" value="F:transaminase activity"/>
    <property type="evidence" value="ECO:0007669"/>
    <property type="project" value="UniProtKB-KW"/>
</dbReference>
<evidence type="ECO:0000256" key="3">
    <source>
        <dbReference type="ARBA" id="ARBA00011738"/>
    </source>
</evidence>
<dbReference type="InterPro" id="IPR015421">
    <property type="entry name" value="PyrdxlP-dep_Trfase_major"/>
</dbReference>
<dbReference type="NCBIfam" id="NF006719">
    <property type="entry name" value="PRK09257.1"/>
    <property type="match status" value="1"/>
</dbReference>
<evidence type="ECO:0000313" key="8">
    <source>
        <dbReference type="EMBL" id="MES1928715.1"/>
    </source>
</evidence>
<gene>
    <name evidence="8" type="ORF">SADO_05630</name>
</gene>
<proteinExistence type="inferred from homology"/>
<evidence type="ECO:0000313" key="9">
    <source>
        <dbReference type="Proteomes" id="UP001460888"/>
    </source>
</evidence>
<evidence type="ECO:0000256" key="1">
    <source>
        <dbReference type="ARBA" id="ARBA00001933"/>
    </source>
</evidence>
<dbReference type="PRINTS" id="PR00799">
    <property type="entry name" value="TRANSAMINASE"/>
</dbReference>
<name>A0ABV2AYJ0_9GAMM</name>
<dbReference type="RefSeq" id="WP_353109946.1">
    <property type="nucleotide sequence ID" value="NZ_APND01000001.1"/>
</dbReference>
<accession>A0ABV2AYJ0</accession>